<keyword evidence="4" id="KW-1133">Transmembrane helix</keyword>
<dbReference type="RefSeq" id="WP_004408111.1">
    <property type="nucleotide sequence ID" value="NZ_LK391965.1"/>
</dbReference>
<accession>A0AAV2VJI4</accession>
<reference evidence="5 6" key="1">
    <citation type="journal article" date="2013" name="ISME J.">
        <title>Comparative genomics of pathogenic lineages of Vibrio nigripulchritudo identifies virulence-associated traits.</title>
        <authorList>
            <person name="Goudenege D."/>
            <person name="Labreuche Y."/>
            <person name="Krin E."/>
            <person name="Ansquer D."/>
            <person name="Mangenot S."/>
            <person name="Calteau A."/>
            <person name="Medigue C."/>
            <person name="Mazel D."/>
            <person name="Polz M.F."/>
            <person name="Le Roux F."/>
        </authorList>
    </citation>
    <scope>NUCLEOTIDE SEQUENCE [LARGE SCALE GENOMIC DNA]</scope>
    <source>
        <strain evidence="5 6">SOn1</strain>
    </source>
</reference>
<dbReference type="AlphaFoldDB" id="A0AAV2VJI4"/>
<proteinExistence type="inferred from homology"/>
<evidence type="ECO:0000256" key="1">
    <source>
        <dbReference type="ARBA" id="ARBA00006739"/>
    </source>
</evidence>
<dbReference type="Proteomes" id="UP000018211">
    <property type="component" value="Unassembled WGS sequence"/>
</dbReference>
<gene>
    <name evidence="5" type="ORF">VIBNISOn1_1160077</name>
</gene>
<evidence type="ECO:0000313" key="6">
    <source>
        <dbReference type="Proteomes" id="UP000018211"/>
    </source>
</evidence>
<dbReference type="PANTHER" id="PTHR43630:SF1">
    <property type="entry name" value="POLY-BETA-1,6-N-ACETYL-D-GLUCOSAMINE SYNTHASE"/>
    <property type="match status" value="1"/>
</dbReference>
<dbReference type="Gene3D" id="3.90.550.10">
    <property type="entry name" value="Spore Coat Polysaccharide Biosynthesis Protein SpsA, Chain A"/>
    <property type="match status" value="1"/>
</dbReference>
<name>A0AAV2VJI4_9VIBR</name>
<organism evidence="5 6">
    <name type="scientific">Vibrio nigripulchritudo SOn1</name>
    <dbReference type="NCBI Taxonomy" id="1238450"/>
    <lineage>
        <taxon>Bacteria</taxon>
        <taxon>Pseudomonadati</taxon>
        <taxon>Pseudomonadota</taxon>
        <taxon>Gammaproteobacteria</taxon>
        <taxon>Vibrionales</taxon>
        <taxon>Vibrionaceae</taxon>
        <taxon>Vibrio</taxon>
    </lineage>
</organism>
<dbReference type="PANTHER" id="PTHR43630">
    <property type="entry name" value="POLY-BETA-1,6-N-ACETYL-D-GLUCOSAMINE SYNTHASE"/>
    <property type="match status" value="1"/>
</dbReference>
<keyword evidence="3" id="KW-0808">Transferase</keyword>
<keyword evidence="2" id="KW-0328">Glycosyltransferase</keyword>
<evidence type="ECO:0000256" key="2">
    <source>
        <dbReference type="ARBA" id="ARBA00022676"/>
    </source>
</evidence>
<comment type="caution">
    <text evidence="5">The sequence shown here is derived from an EMBL/GenBank/DDBJ whole genome shotgun (WGS) entry which is preliminary data.</text>
</comment>
<protein>
    <submittedName>
        <fullName evidence="5">Glycosyltransferase SypQ</fullName>
    </submittedName>
</protein>
<keyword evidence="4" id="KW-0812">Transmembrane</keyword>
<dbReference type="InterPro" id="IPR029044">
    <property type="entry name" value="Nucleotide-diphossugar_trans"/>
</dbReference>
<dbReference type="GO" id="GO:0016757">
    <property type="term" value="F:glycosyltransferase activity"/>
    <property type="evidence" value="ECO:0007669"/>
    <property type="project" value="UniProtKB-KW"/>
</dbReference>
<dbReference type="GeneID" id="97541390"/>
<feature type="transmembrane region" description="Helical" evidence="4">
    <location>
        <begin position="362"/>
        <end position="381"/>
    </location>
</feature>
<dbReference type="Pfam" id="PF13641">
    <property type="entry name" value="Glyco_tranf_2_3"/>
    <property type="match status" value="1"/>
</dbReference>
<dbReference type="EMBL" id="CAOF01000020">
    <property type="protein sequence ID" value="CCO44569.1"/>
    <property type="molecule type" value="Genomic_DNA"/>
</dbReference>
<dbReference type="CDD" id="cd06439">
    <property type="entry name" value="CESA_like_1"/>
    <property type="match status" value="1"/>
</dbReference>
<dbReference type="SUPFAM" id="SSF53448">
    <property type="entry name" value="Nucleotide-diphospho-sugar transferases"/>
    <property type="match status" value="1"/>
</dbReference>
<evidence type="ECO:0000256" key="3">
    <source>
        <dbReference type="ARBA" id="ARBA00022679"/>
    </source>
</evidence>
<sequence>MEWLLISVTALCIFLVLYHHVGYPALLAMIAKRAAPQPTMKDTRCYRSDDMDNRLPTVTLIIPAYNEEEWIAEKIRNVCSLDYPSHLLKVWVACDGCTDDTANIAYNTIQEAICEEIHIEIFDFDVNQGKVAMVNKLVSQADTDVVALSDVSSLISCDALLIAARHFEDPNVGVVNPKYQILSASHVEQQYWNYQGSIKQSEAMLGSVLGAHGAFYLFKRKLFEEIEFDTINDDFIIPMRIILRGYKGVYEPQMLALEMEQASSKQDFKRRLRISAGNLQQILRLFKLFNPKYKGVAFAFFSGKGLRVTMPYLMMTALGGSILLSEHPLFMVATALQIAGYSLALLALILPSVFSYKHFKTLAYVVSGHAASLIGGLRYILGFEKGNWERV</sequence>
<comment type="similarity">
    <text evidence="1">Belongs to the glycosyltransferase 2 family.</text>
</comment>
<evidence type="ECO:0000313" key="5">
    <source>
        <dbReference type="EMBL" id="CCO44569.1"/>
    </source>
</evidence>
<keyword evidence="4" id="KW-0472">Membrane</keyword>
<evidence type="ECO:0000256" key="4">
    <source>
        <dbReference type="SAM" id="Phobius"/>
    </source>
</evidence>
<feature type="transmembrane region" description="Helical" evidence="4">
    <location>
        <begin position="329"/>
        <end position="350"/>
    </location>
</feature>